<evidence type="ECO:0000259" key="8">
    <source>
        <dbReference type="Pfam" id="PF04082"/>
    </source>
</evidence>
<evidence type="ECO:0000256" key="4">
    <source>
        <dbReference type="ARBA" id="ARBA00023163"/>
    </source>
</evidence>
<feature type="domain" description="Xylanolytic transcriptional activator regulatory" evidence="8">
    <location>
        <begin position="160"/>
        <end position="344"/>
    </location>
</feature>
<dbReference type="GO" id="GO:0000981">
    <property type="term" value="F:DNA-binding transcription factor activity, RNA polymerase II-specific"/>
    <property type="evidence" value="ECO:0007669"/>
    <property type="project" value="InterPro"/>
</dbReference>
<evidence type="ECO:0000313" key="9">
    <source>
        <dbReference type="EMBL" id="KAJ7697667.1"/>
    </source>
</evidence>
<dbReference type="GO" id="GO:0006351">
    <property type="term" value="P:DNA-templated transcription"/>
    <property type="evidence" value="ECO:0007669"/>
    <property type="project" value="InterPro"/>
</dbReference>
<evidence type="ECO:0000256" key="1">
    <source>
        <dbReference type="ARBA" id="ARBA00004123"/>
    </source>
</evidence>
<dbReference type="Gene3D" id="4.10.240.10">
    <property type="entry name" value="Zn(2)-C6 fungal-type DNA-binding domain"/>
    <property type="match status" value="1"/>
</dbReference>
<evidence type="ECO:0000259" key="7">
    <source>
        <dbReference type="Pfam" id="PF00172"/>
    </source>
</evidence>
<evidence type="ECO:0008006" key="11">
    <source>
        <dbReference type="Google" id="ProtNLM"/>
    </source>
</evidence>
<dbReference type="GO" id="GO:0008270">
    <property type="term" value="F:zinc ion binding"/>
    <property type="evidence" value="ECO:0007669"/>
    <property type="project" value="InterPro"/>
</dbReference>
<keyword evidence="5" id="KW-0539">Nucleus</keyword>
<comment type="subcellular location">
    <subcellularLocation>
        <location evidence="1">Nucleus</location>
    </subcellularLocation>
</comment>
<evidence type="ECO:0000313" key="10">
    <source>
        <dbReference type="Proteomes" id="UP001221757"/>
    </source>
</evidence>
<organism evidence="9 10">
    <name type="scientific">Mycena rosella</name>
    <name type="common">Pink bonnet</name>
    <name type="synonym">Agaricus rosellus</name>
    <dbReference type="NCBI Taxonomy" id="1033263"/>
    <lineage>
        <taxon>Eukaryota</taxon>
        <taxon>Fungi</taxon>
        <taxon>Dikarya</taxon>
        <taxon>Basidiomycota</taxon>
        <taxon>Agaricomycotina</taxon>
        <taxon>Agaricomycetes</taxon>
        <taxon>Agaricomycetidae</taxon>
        <taxon>Agaricales</taxon>
        <taxon>Marasmiineae</taxon>
        <taxon>Mycenaceae</taxon>
        <taxon>Mycena</taxon>
    </lineage>
</organism>
<dbReference type="InterPro" id="IPR036864">
    <property type="entry name" value="Zn2-C6_fun-type_DNA-bd_sf"/>
</dbReference>
<reference evidence="9" key="1">
    <citation type="submission" date="2023-03" db="EMBL/GenBank/DDBJ databases">
        <title>Massive genome expansion in bonnet fungi (Mycena s.s.) driven by repeated elements and novel gene families across ecological guilds.</title>
        <authorList>
            <consortium name="Lawrence Berkeley National Laboratory"/>
            <person name="Harder C.B."/>
            <person name="Miyauchi S."/>
            <person name="Viragh M."/>
            <person name="Kuo A."/>
            <person name="Thoen E."/>
            <person name="Andreopoulos B."/>
            <person name="Lu D."/>
            <person name="Skrede I."/>
            <person name="Drula E."/>
            <person name="Henrissat B."/>
            <person name="Morin E."/>
            <person name="Kohler A."/>
            <person name="Barry K."/>
            <person name="LaButti K."/>
            <person name="Morin E."/>
            <person name="Salamov A."/>
            <person name="Lipzen A."/>
            <person name="Mereny Z."/>
            <person name="Hegedus B."/>
            <person name="Baldrian P."/>
            <person name="Stursova M."/>
            <person name="Weitz H."/>
            <person name="Taylor A."/>
            <person name="Grigoriev I.V."/>
            <person name="Nagy L.G."/>
            <person name="Martin F."/>
            <person name="Kauserud H."/>
        </authorList>
    </citation>
    <scope>NUCLEOTIDE SEQUENCE</scope>
    <source>
        <strain evidence="9">CBHHK067</strain>
    </source>
</reference>
<dbReference type="Pfam" id="PF04082">
    <property type="entry name" value="Fungal_trans"/>
    <property type="match status" value="1"/>
</dbReference>
<dbReference type="EMBL" id="JARKIE010000029">
    <property type="protein sequence ID" value="KAJ7697667.1"/>
    <property type="molecule type" value="Genomic_DNA"/>
</dbReference>
<dbReference type="InterPro" id="IPR007219">
    <property type="entry name" value="XnlR_reg_dom"/>
</dbReference>
<comment type="caution">
    <text evidence="9">The sequence shown here is derived from an EMBL/GenBank/DDBJ whole genome shotgun (WGS) entry which is preliminary data.</text>
</comment>
<sequence length="564" mass="61311">MPRLRWKPPEYPPWDLLGHPLPSEPTPQLNVELNGAGGAGEDALLLSVVTRPAYIRRRKVKCDAKKPICTPCARFIGGGLHDCEYTEAGPARSQALEEQISIIESRIRELEQPKALRTSVGLRNPYQPNNNRSPSMPPDSMGRPRSIGFYQALIAVFLRHASQIGFFLSPQLFETLSSGAVPSQIASPALLDAIYLWGAHLSRAEKLSVHESGLLSDALRSAAESLSRGHSGTAILHTIQAEVLLAQYFFRNARILEGKYHASAAVSISLSSGLHKIRSADVRDSARSVESLSPAASALEEGERINAFWTVLTLNNCWFAADGSPTDISYTAHGVDTPWPLDIDVYFEESRLLPIQSSATIDNFLAKLPDRGTSLPALHAKAGVVFEQASRLAIRYTESAARNHNKFCDEFSKLDEVIEAFKQILPRIEPGSTQSLLLVVHTIAHAATIQLHNPFCLKSPGSRARAGAAAMAVVALLRQTNVPELGYVDAIVGTLWTAACQACITELSCVRFNNSGAAYSVEQLCAAVETLLAAMSVFSRDCRLIDLQLATAQQNYAAVRNGPE</sequence>
<dbReference type="GO" id="GO:0005634">
    <property type="term" value="C:nucleus"/>
    <property type="evidence" value="ECO:0007669"/>
    <property type="project" value="UniProtKB-SubCell"/>
</dbReference>
<name>A0AAD7DT16_MYCRO</name>
<dbReference type="InterPro" id="IPR050815">
    <property type="entry name" value="TF_fung"/>
</dbReference>
<feature type="domain" description="Zn(2)-C6 fungal-type" evidence="7">
    <location>
        <begin position="56"/>
        <end position="87"/>
    </location>
</feature>
<keyword evidence="10" id="KW-1185">Reference proteome</keyword>
<proteinExistence type="predicted"/>
<evidence type="ECO:0000256" key="2">
    <source>
        <dbReference type="ARBA" id="ARBA00022723"/>
    </source>
</evidence>
<dbReference type="InterPro" id="IPR001138">
    <property type="entry name" value="Zn2Cys6_DnaBD"/>
</dbReference>
<keyword evidence="2" id="KW-0479">Metal-binding</keyword>
<feature type="region of interest" description="Disordered" evidence="6">
    <location>
        <begin position="118"/>
        <end position="141"/>
    </location>
</feature>
<dbReference type="GO" id="GO:0003677">
    <property type="term" value="F:DNA binding"/>
    <property type="evidence" value="ECO:0007669"/>
    <property type="project" value="InterPro"/>
</dbReference>
<dbReference type="Proteomes" id="UP001221757">
    <property type="component" value="Unassembled WGS sequence"/>
</dbReference>
<dbReference type="Pfam" id="PF00172">
    <property type="entry name" value="Zn_clus"/>
    <property type="match status" value="1"/>
</dbReference>
<dbReference type="PANTHER" id="PTHR47338:SF29">
    <property type="entry name" value="ZN(2)-C6 FUNGAL-TYPE DOMAIN-CONTAINING PROTEIN"/>
    <property type="match status" value="1"/>
</dbReference>
<gene>
    <name evidence="9" type="ORF">B0H17DRAFT_1130271</name>
</gene>
<evidence type="ECO:0000256" key="5">
    <source>
        <dbReference type="ARBA" id="ARBA00023242"/>
    </source>
</evidence>
<evidence type="ECO:0000256" key="6">
    <source>
        <dbReference type="SAM" id="MobiDB-lite"/>
    </source>
</evidence>
<protein>
    <recommendedName>
        <fullName evidence="11">Transcription factor domain-containing protein</fullName>
    </recommendedName>
</protein>
<keyword evidence="3" id="KW-0805">Transcription regulation</keyword>
<dbReference type="CDD" id="cd00067">
    <property type="entry name" value="GAL4"/>
    <property type="match status" value="1"/>
</dbReference>
<accession>A0AAD7DT16</accession>
<dbReference type="AlphaFoldDB" id="A0AAD7DT16"/>
<dbReference type="PANTHER" id="PTHR47338">
    <property type="entry name" value="ZN(II)2CYS6 TRANSCRIPTION FACTOR (EUROFUNG)-RELATED"/>
    <property type="match status" value="1"/>
</dbReference>
<keyword evidence="4" id="KW-0804">Transcription</keyword>
<evidence type="ECO:0000256" key="3">
    <source>
        <dbReference type="ARBA" id="ARBA00023015"/>
    </source>
</evidence>
<dbReference type="CDD" id="cd12148">
    <property type="entry name" value="fungal_TF_MHR"/>
    <property type="match status" value="1"/>
</dbReference>